<feature type="transmembrane region" description="Helical" evidence="2">
    <location>
        <begin position="248"/>
        <end position="268"/>
    </location>
</feature>
<organism evidence="3 4">
    <name type="scientific">Microlunatus phosphovorus (strain ATCC 700054 / DSM 10555 / JCM 9379 / NBRC 101784 / NCIMB 13414 / VKM Ac-1990 / NM-1)</name>
    <dbReference type="NCBI Taxonomy" id="1032480"/>
    <lineage>
        <taxon>Bacteria</taxon>
        <taxon>Bacillati</taxon>
        <taxon>Actinomycetota</taxon>
        <taxon>Actinomycetes</taxon>
        <taxon>Propionibacteriales</taxon>
        <taxon>Propionibacteriaceae</taxon>
        <taxon>Microlunatus</taxon>
    </lineage>
</organism>
<feature type="transmembrane region" description="Helical" evidence="2">
    <location>
        <begin position="46"/>
        <end position="66"/>
    </location>
</feature>
<dbReference type="eggNOG" id="ENOG50309SY">
    <property type="taxonomic scope" value="Bacteria"/>
</dbReference>
<keyword evidence="2" id="KW-0812">Transmembrane</keyword>
<feature type="transmembrane region" description="Helical" evidence="2">
    <location>
        <begin position="275"/>
        <end position="293"/>
    </location>
</feature>
<dbReference type="AlphaFoldDB" id="F5XE87"/>
<feature type="transmembrane region" description="Helical" evidence="2">
    <location>
        <begin position="186"/>
        <end position="206"/>
    </location>
</feature>
<accession>F5XE87</accession>
<sequence>MSTAHGGTVEGMRRHLAATFALALLSPFLAEFLLGDQYLSADRSVGTQVGMFLVLGLWYGAGAVLIREVARRAGRGWPTILLLGLVFGLIEEGLLTQSLFNPHYLGLDLLSYGHLDALGIGLPWTIFVLTLHVVWSIATPIALVEGIWPGRDPWFGRVGLGVVSGLAVLGALAILTVSWFSSGFVAAPAQLITSAVLAVVAAVVAFRLPRVGIVRPPRAVLPSAAVALVLASAFQVTEHQGPDLVPAWATVGVLLVLLAAAIAVSVVFRLDVLGLATGAVLTYAWVGLANSLSAGLAGVIEQTVIVLVALAVTALAVTRRRRHASDTGEWSPISASGSDADAAAHAKRR</sequence>
<gene>
    <name evidence="3" type="ordered locus">MLP_46210</name>
</gene>
<feature type="transmembrane region" description="Helical" evidence="2">
    <location>
        <begin position="120"/>
        <end position="143"/>
    </location>
</feature>
<dbReference type="EMBL" id="AP012204">
    <property type="protein sequence ID" value="BAK37635.1"/>
    <property type="molecule type" value="Genomic_DNA"/>
</dbReference>
<feature type="transmembrane region" description="Helical" evidence="2">
    <location>
        <begin position="218"/>
        <end position="236"/>
    </location>
</feature>
<keyword evidence="2" id="KW-1133">Transmembrane helix</keyword>
<evidence type="ECO:0000256" key="1">
    <source>
        <dbReference type="SAM" id="MobiDB-lite"/>
    </source>
</evidence>
<dbReference type="Proteomes" id="UP000007947">
    <property type="component" value="Chromosome"/>
</dbReference>
<dbReference type="STRING" id="1032480.MLP_46210"/>
<evidence type="ECO:0000256" key="2">
    <source>
        <dbReference type="SAM" id="Phobius"/>
    </source>
</evidence>
<proteinExistence type="predicted"/>
<feature type="region of interest" description="Disordered" evidence="1">
    <location>
        <begin position="327"/>
        <end position="349"/>
    </location>
</feature>
<evidence type="ECO:0000313" key="4">
    <source>
        <dbReference type="Proteomes" id="UP000007947"/>
    </source>
</evidence>
<feature type="transmembrane region" description="Helical" evidence="2">
    <location>
        <begin position="78"/>
        <end position="100"/>
    </location>
</feature>
<protein>
    <submittedName>
        <fullName evidence="3">Uncharacterized protein</fullName>
    </submittedName>
</protein>
<feature type="transmembrane region" description="Helical" evidence="2">
    <location>
        <begin position="299"/>
        <end position="317"/>
    </location>
</feature>
<evidence type="ECO:0000313" key="3">
    <source>
        <dbReference type="EMBL" id="BAK37635.1"/>
    </source>
</evidence>
<keyword evidence="2" id="KW-0472">Membrane</keyword>
<feature type="transmembrane region" description="Helical" evidence="2">
    <location>
        <begin position="155"/>
        <end position="180"/>
    </location>
</feature>
<dbReference type="KEGG" id="mph:MLP_46210"/>
<name>F5XE87_MICPN</name>
<reference evidence="3 4" key="1">
    <citation type="submission" date="2011-05" db="EMBL/GenBank/DDBJ databases">
        <title>Whole genome sequence of Microlunatus phosphovorus NM-1.</title>
        <authorList>
            <person name="Hosoyama A."/>
            <person name="Sasaki K."/>
            <person name="Harada T."/>
            <person name="Igarashi R."/>
            <person name="Kawakoshi A."/>
            <person name="Sasagawa M."/>
            <person name="Fukada J."/>
            <person name="Nakamura S."/>
            <person name="Katano Y."/>
            <person name="Hanada S."/>
            <person name="Kamagata Y."/>
            <person name="Nakamura N."/>
            <person name="Yamazaki S."/>
            <person name="Fujita N."/>
        </authorList>
    </citation>
    <scope>NUCLEOTIDE SEQUENCE [LARGE SCALE GENOMIC DNA]</scope>
    <source>
        <strain evidence="4">ATCC 700054 / DSM 10555 / JCM 9379 / NBRC 101784 / NCIMB 13414 / VKM Ac-1990 / NM-1</strain>
    </source>
</reference>
<dbReference type="HOGENOM" id="CLU_816167_0_0_11"/>
<keyword evidence="4" id="KW-1185">Reference proteome</keyword>
<feature type="compositionally biased region" description="Low complexity" evidence="1">
    <location>
        <begin position="334"/>
        <end position="343"/>
    </location>
</feature>